<name>A0ABR4AI51_9LECA</name>
<reference evidence="1 2" key="1">
    <citation type="submission" date="2024-09" db="EMBL/GenBank/DDBJ databases">
        <title>Rethinking Asexuality: The Enigmatic Case of Functional Sexual Genes in Lepraria (Stereocaulaceae).</title>
        <authorList>
            <person name="Doellman M."/>
            <person name="Sun Y."/>
            <person name="Barcenas-Pena A."/>
            <person name="Lumbsch H.T."/>
            <person name="Grewe F."/>
        </authorList>
    </citation>
    <scope>NUCLEOTIDE SEQUENCE [LARGE SCALE GENOMIC DNA]</scope>
    <source>
        <strain evidence="1 2">Mercado 3170</strain>
    </source>
</reference>
<dbReference type="EMBL" id="JBEFKJ010000007">
    <property type="protein sequence ID" value="KAL2045159.1"/>
    <property type="molecule type" value="Genomic_DNA"/>
</dbReference>
<evidence type="ECO:0000313" key="1">
    <source>
        <dbReference type="EMBL" id="KAL2045159.1"/>
    </source>
</evidence>
<protein>
    <submittedName>
        <fullName evidence="1">Uncharacterized protein</fullName>
    </submittedName>
</protein>
<accession>A0ABR4AI51</accession>
<sequence>MNRSLMSVYFMLIHRVCTPKRDHQPIHQFNTFTDTKQSMLAMRVLYLAIFLPPLTSAYMKFASDPHDILRRSTWAGQSSYLNITTWAEPDCQGVANPYIAAVNQVTVDLMPTQVKSYFLNRTLGGVEQLDFSVDDRPPALPSVATTTTSSTVGPPGGAGHVGPTSWITDVYALATSADCELDYVQSEMSIHNIAVPSCHGKRDVVQDQGKRNLRPGRCTTWIWTADEAGKDGSPGNCHNLPGDLVADCWNIWVH</sequence>
<dbReference type="Proteomes" id="UP001590950">
    <property type="component" value="Unassembled WGS sequence"/>
</dbReference>
<gene>
    <name evidence="1" type="ORF">N7G274_002240</name>
</gene>
<keyword evidence="2" id="KW-1185">Reference proteome</keyword>
<evidence type="ECO:0000313" key="2">
    <source>
        <dbReference type="Proteomes" id="UP001590950"/>
    </source>
</evidence>
<proteinExistence type="predicted"/>
<comment type="caution">
    <text evidence="1">The sequence shown here is derived from an EMBL/GenBank/DDBJ whole genome shotgun (WGS) entry which is preliminary data.</text>
</comment>
<organism evidence="1 2">
    <name type="scientific">Stereocaulon virgatum</name>
    <dbReference type="NCBI Taxonomy" id="373712"/>
    <lineage>
        <taxon>Eukaryota</taxon>
        <taxon>Fungi</taxon>
        <taxon>Dikarya</taxon>
        <taxon>Ascomycota</taxon>
        <taxon>Pezizomycotina</taxon>
        <taxon>Lecanoromycetes</taxon>
        <taxon>OSLEUM clade</taxon>
        <taxon>Lecanoromycetidae</taxon>
        <taxon>Lecanorales</taxon>
        <taxon>Lecanorineae</taxon>
        <taxon>Stereocaulaceae</taxon>
        <taxon>Stereocaulon</taxon>
    </lineage>
</organism>